<dbReference type="Proteomes" id="UP000029067">
    <property type="component" value="Unassembled WGS sequence"/>
</dbReference>
<dbReference type="AlphaFoldDB" id="A0A087AVU5"/>
<protein>
    <submittedName>
        <fullName evidence="1">Oxysterol-binding protein 1</fullName>
    </submittedName>
</protein>
<dbReference type="STRING" id="1688.BCUN_0726"/>
<reference evidence="1 2" key="1">
    <citation type="submission" date="2014-03" db="EMBL/GenBank/DDBJ databases">
        <title>Genomics of Bifidobacteria.</title>
        <authorList>
            <person name="Ventura M."/>
            <person name="Milani C."/>
            <person name="Lugli G.A."/>
        </authorList>
    </citation>
    <scope>NUCLEOTIDE SEQUENCE [LARGE SCALE GENOMIC DNA]</scope>
    <source>
        <strain evidence="1 2">LMG 10738</strain>
    </source>
</reference>
<evidence type="ECO:0000313" key="2">
    <source>
        <dbReference type="Proteomes" id="UP000029067"/>
    </source>
</evidence>
<keyword evidence="2" id="KW-1185">Reference proteome</keyword>
<proteinExistence type="predicted"/>
<organism evidence="1 2">
    <name type="scientific">Bifidobacterium cuniculi</name>
    <dbReference type="NCBI Taxonomy" id="1688"/>
    <lineage>
        <taxon>Bacteria</taxon>
        <taxon>Bacillati</taxon>
        <taxon>Actinomycetota</taxon>
        <taxon>Actinomycetes</taxon>
        <taxon>Bifidobacteriales</taxon>
        <taxon>Bifidobacteriaceae</taxon>
        <taxon>Bifidobacterium</taxon>
    </lineage>
</organism>
<gene>
    <name evidence="1" type="ORF">BCUN_0726</name>
</gene>
<evidence type="ECO:0000313" key="1">
    <source>
        <dbReference type="EMBL" id="KFI62895.1"/>
    </source>
</evidence>
<name>A0A087AVU5_9BIFI</name>
<dbReference type="EMBL" id="JGYV01000010">
    <property type="protein sequence ID" value="KFI62895.1"/>
    <property type="molecule type" value="Genomic_DNA"/>
</dbReference>
<accession>A0A087AVU5</accession>
<sequence length="169" mass="19099">MTSGTRQARRQWGFLFNGDELRYMGRARLRLRVVVVRVHVPGGMRRRLDNPGEAIERNLRIPNMMLSVAGWRQSYLGFLQSPQAYGFRQELVGMWDRIGADVTDVVIDAAPGIDDVRREFFRATLAFCREYILLPACEQGLEERGLALGAGDVMSSRIWGGDVPGRASR</sequence>
<comment type="caution">
    <text evidence="1">The sequence shown here is derived from an EMBL/GenBank/DDBJ whole genome shotgun (WGS) entry which is preliminary data.</text>
</comment>